<evidence type="ECO:0000313" key="2">
    <source>
        <dbReference type="EMBL" id="KAJ1143519.1"/>
    </source>
</evidence>
<feature type="region of interest" description="Disordered" evidence="1">
    <location>
        <begin position="35"/>
        <end position="93"/>
    </location>
</feature>
<dbReference type="Proteomes" id="UP001066276">
    <property type="component" value="Chromosome 6"/>
</dbReference>
<name>A0AAV7QSN1_PLEWA</name>
<gene>
    <name evidence="2" type="ORF">NDU88_009827</name>
</gene>
<feature type="compositionally biased region" description="Polar residues" evidence="1">
    <location>
        <begin position="35"/>
        <end position="48"/>
    </location>
</feature>
<keyword evidence="3" id="KW-1185">Reference proteome</keyword>
<reference evidence="2" key="1">
    <citation type="journal article" date="2022" name="bioRxiv">
        <title>Sequencing and chromosome-scale assembly of the giantPleurodeles waltlgenome.</title>
        <authorList>
            <person name="Brown T."/>
            <person name="Elewa A."/>
            <person name="Iarovenko S."/>
            <person name="Subramanian E."/>
            <person name="Araus A.J."/>
            <person name="Petzold A."/>
            <person name="Susuki M."/>
            <person name="Suzuki K.-i.T."/>
            <person name="Hayashi T."/>
            <person name="Toyoda A."/>
            <person name="Oliveira C."/>
            <person name="Osipova E."/>
            <person name="Leigh N.D."/>
            <person name="Simon A."/>
            <person name="Yun M.H."/>
        </authorList>
    </citation>
    <scope>NUCLEOTIDE SEQUENCE</scope>
    <source>
        <strain evidence="2">20211129_DDA</strain>
        <tissue evidence="2">Liver</tissue>
    </source>
</reference>
<proteinExistence type="predicted"/>
<dbReference type="AlphaFoldDB" id="A0AAV7QSN1"/>
<dbReference type="EMBL" id="JANPWB010000010">
    <property type="protein sequence ID" value="KAJ1143519.1"/>
    <property type="molecule type" value="Genomic_DNA"/>
</dbReference>
<sequence>MGRRYTRCGEPLLGPPRSRVERTCWGAALAPKQTWTGISRGQRASQSVGAGGGAPIGPGDGRSDVARPAGMNLECDRRESGPIKREAPSQLSA</sequence>
<comment type="caution">
    <text evidence="2">The sequence shown here is derived from an EMBL/GenBank/DDBJ whole genome shotgun (WGS) entry which is preliminary data.</text>
</comment>
<protein>
    <submittedName>
        <fullName evidence="2">Uncharacterized protein</fullName>
    </submittedName>
</protein>
<organism evidence="2 3">
    <name type="scientific">Pleurodeles waltl</name>
    <name type="common">Iberian ribbed newt</name>
    <dbReference type="NCBI Taxonomy" id="8319"/>
    <lineage>
        <taxon>Eukaryota</taxon>
        <taxon>Metazoa</taxon>
        <taxon>Chordata</taxon>
        <taxon>Craniata</taxon>
        <taxon>Vertebrata</taxon>
        <taxon>Euteleostomi</taxon>
        <taxon>Amphibia</taxon>
        <taxon>Batrachia</taxon>
        <taxon>Caudata</taxon>
        <taxon>Salamandroidea</taxon>
        <taxon>Salamandridae</taxon>
        <taxon>Pleurodelinae</taxon>
        <taxon>Pleurodeles</taxon>
    </lineage>
</organism>
<feature type="compositionally biased region" description="Gly residues" evidence="1">
    <location>
        <begin position="49"/>
        <end position="60"/>
    </location>
</feature>
<accession>A0AAV7QSN1</accession>
<feature type="compositionally biased region" description="Basic and acidic residues" evidence="1">
    <location>
        <begin position="74"/>
        <end position="87"/>
    </location>
</feature>
<evidence type="ECO:0000256" key="1">
    <source>
        <dbReference type="SAM" id="MobiDB-lite"/>
    </source>
</evidence>
<evidence type="ECO:0000313" key="3">
    <source>
        <dbReference type="Proteomes" id="UP001066276"/>
    </source>
</evidence>